<name>A0A6M7UKL2_9HYPH</name>
<dbReference type="AlphaFoldDB" id="A0A6M7UKL2"/>
<proteinExistence type="predicted"/>
<evidence type="ECO:0008006" key="4">
    <source>
        <dbReference type="Google" id="ProtNLM"/>
    </source>
</evidence>
<keyword evidence="3" id="KW-1185">Reference proteome</keyword>
<sequence>MDASKAIPNQTDAGKAILTRKSRKRSMTNISTFKRLSFAAALAISALGSVSMTNSAFANGTHPTGDGGAVCKGAGHCLVLSIECKGTYTDATDKNGTVYGKCSQTAQVSPQAKIKLAK</sequence>
<dbReference type="KEGG" id="merd:EB233_21930"/>
<accession>A0A6M7UKL2</accession>
<dbReference type="Proteomes" id="UP000503339">
    <property type="component" value="Chromosome"/>
</dbReference>
<evidence type="ECO:0000313" key="3">
    <source>
        <dbReference type="Proteomes" id="UP000503339"/>
    </source>
</evidence>
<dbReference type="EMBL" id="CP033361">
    <property type="protein sequence ID" value="QKC77821.1"/>
    <property type="molecule type" value="Genomic_DNA"/>
</dbReference>
<evidence type="ECO:0000313" key="2">
    <source>
        <dbReference type="EMBL" id="QKC77821.1"/>
    </source>
</evidence>
<gene>
    <name evidence="2" type="ORF">EB233_21930</name>
</gene>
<organism evidence="2 3">
    <name type="scientific">Mesorhizobium erdmanii</name>
    <dbReference type="NCBI Taxonomy" id="1777866"/>
    <lineage>
        <taxon>Bacteria</taxon>
        <taxon>Pseudomonadati</taxon>
        <taxon>Pseudomonadota</taxon>
        <taxon>Alphaproteobacteria</taxon>
        <taxon>Hyphomicrobiales</taxon>
        <taxon>Phyllobacteriaceae</taxon>
        <taxon>Mesorhizobium</taxon>
    </lineage>
</organism>
<feature type="region of interest" description="Disordered" evidence="1">
    <location>
        <begin position="1"/>
        <end position="20"/>
    </location>
</feature>
<evidence type="ECO:0000256" key="1">
    <source>
        <dbReference type="SAM" id="MobiDB-lite"/>
    </source>
</evidence>
<reference evidence="2 3" key="1">
    <citation type="submission" date="2018-10" db="EMBL/GenBank/DDBJ databases">
        <authorList>
            <person name="Perry B.J."/>
            <person name="Sullivan J.T."/>
            <person name="Murphy R.J.T."/>
            <person name="Ramsay J.P."/>
            <person name="Ronson C.W."/>
        </authorList>
    </citation>
    <scope>NUCLEOTIDE SEQUENCE [LARGE SCALE GENOMIC DNA]</scope>
    <source>
        <strain evidence="2 3">NZP2014</strain>
    </source>
</reference>
<protein>
    <recommendedName>
        <fullName evidence="4">DUF2282 domain-containing protein</fullName>
    </recommendedName>
</protein>